<dbReference type="PROSITE" id="PS50294">
    <property type="entry name" value="WD_REPEATS_REGION"/>
    <property type="match status" value="1"/>
</dbReference>
<dbReference type="PANTHER" id="PTHR14773">
    <property type="entry name" value="WD REPEAT-CONTAINING PROTEIN 76"/>
    <property type="match status" value="1"/>
</dbReference>
<dbReference type="Pfam" id="PF00400">
    <property type="entry name" value="WD40"/>
    <property type="match status" value="1"/>
</dbReference>
<dbReference type="GO" id="GO:0003677">
    <property type="term" value="F:DNA binding"/>
    <property type="evidence" value="ECO:0007669"/>
    <property type="project" value="UniProtKB-KW"/>
</dbReference>
<organism evidence="10 11">
    <name type="scientific">Camellia sinensis var. sinensis</name>
    <name type="common">China tea</name>
    <dbReference type="NCBI Taxonomy" id="542762"/>
    <lineage>
        <taxon>Eukaryota</taxon>
        <taxon>Viridiplantae</taxon>
        <taxon>Streptophyta</taxon>
        <taxon>Embryophyta</taxon>
        <taxon>Tracheophyta</taxon>
        <taxon>Spermatophyta</taxon>
        <taxon>Magnoliopsida</taxon>
        <taxon>eudicotyledons</taxon>
        <taxon>Gunneridae</taxon>
        <taxon>Pentapetalae</taxon>
        <taxon>asterids</taxon>
        <taxon>Ericales</taxon>
        <taxon>Theaceae</taxon>
        <taxon>Camellia</taxon>
    </lineage>
</organism>
<gene>
    <name evidence="10" type="ORF">TEA_028972</name>
</gene>
<feature type="region of interest" description="Disordered" evidence="9">
    <location>
        <begin position="73"/>
        <end position="101"/>
    </location>
</feature>
<dbReference type="STRING" id="542762.A0A4S4E9M6"/>
<proteinExistence type="inferred from homology"/>
<evidence type="ECO:0000256" key="3">
    <source>
        <dbReference type="ARBA" id="ARBA00021234"/>
    </source>
</evidence>
<evidence type="ECO:0000313" key="10">
    <source>
        <dbReference type="EMBL" id="THG12838.1"/>
    </source>
</evidence>
<dbReference type="GO" id="GO:2000001">
    <property type="term" value="P:regulation of DNA damage checkpoint"/>
    <property type="evidence" value="ECO:0007669"/>
    <property type="project" value="TreeGrafter"/>
</dbReference>
<keyword evidence="7" id="KW-0238">DNA-binding</keyword>
<dbReference type="PANTHER" id="PTHR14773:SF0">
    <property type="entry name" value="WD REPEAT-CONTAINING PROTEIN 76"/>
    <property type="match status" value="1"/>
</dbReference>
<evidence type="ECO:0000256" key="9">
    <source>
        <dbReference type="SAM" id="MobiDB-lite"/>
    </source>
</evidence>
<keyword evidence="5" id="KW-0677">Repeat</keyword>
<dbReference type="Gene3D" id="2.130.10.10">
    <property type="entry name" value="YVTN repeat-like/Quinoprotein amine dehydrogenase"/>
    <property type="match status" value="1"/>
</dbReference>
<dbReference type="GO" id="GO:0006974">
    <property type="term" value="P:DNA damage response"/>
    <property type="evidence" value="ECO:0007669"/>
    <property type="project" value="UniProtKB-KW"/>
</dbReference>
<dbReference type="InterPro" id="IPR001680">
    <property type="entry name" value="WD40_rpt"/>
</dbReference>
<evidence type="ECO:0000256" key="4">
    <source>
        <dbReference type="ARBA" id="ARBA00022574"/>
    </source>
</evidence>
<comment type="similarity">
    <text evidence="2">Belongs to the WD repeat DDB2/WDR76 family.</text>
</comment>
<evidence type="ECO:0000256" key="5">
    <source>
        <dbReference type="ARBA" id="ARBA00022737"/>
    </source>
</evidence>
<reference evidence="10 11" key="1">
    <citation type="journal article" date="2018" name="Proc. Natl. Acad. Sci. U.S.A.">
        <title>Draft genome sequence of Camellia sinensis var. sinensis provides insights into the evolution of the tea genome and tea quality.</title>
        <authorList>
            <person name="Wei C."/>
            <person name="Yang H."/>
            <person name="Wang S."/>
            <person name="Zhao J."/>
            <person name="Liu C."/>
            <person name="Gao L."/>
            <person name="Xia E."/>
            <person name="Lu Y."/>
            <person name="Tai Y."/>
            <person name="She G."/>
            <person name="Sun J."/>
            <person name="Cao H."/>
            <person name="Tong W."/>
            <person name="Gao Q."/>
            <person name="Li Y."/>
            <person name="Deng W."/>
            <person name="Jiang X."/>
            <person name="Wang W."/>
            <person name="Chen Q."/>
            <person name="Zhang S."/>
            <person name="Li H."/>
            <person name="Wu J."/>
            <person name="Wang P."/>
            <person name="Li P."/>
            <person name="Shi C."/>
            <person name="Zheng F."/>
            <person name="Jian J."/>
            <person name="Huang B."/>
            <person name="Shan D."/>
            <person name="Shi M."/>
            <person name="Fang C."/>
            <person name="Yue Y."/>
            <person name="Li F."/>
            <person name="Li D."/>
            <person name="Wei S."/>
            <person name="Han B."/>
            <person name="Jiang C."/>
            <person name="Yin Y."/>
            <person name="Xia T."/>
            <person name="Zhang Z."/>
            <person name="Bennetzen J.L."/>
            <person name="Zhao S."/>
            <person name="Wan X."/>
        </authorList>
    </citation>
    <scope>NUCLEOTIDE SEQUENCE [LARGE SCALE GENOMIC DNA]</scope>
    <source>
        <strain evidence="11">cv. Shuchazao</strain>
        <tissue evidence="10">Leaf</tissue>
    </source>
</reference>
<sequence length="508" mass="56696">MAHQKKLTGYELRRLENIKRNDEMLASLKIHSKIDDLSASTKRQIAQIKSYKNGPEKKSKIETPIFIRRSLRTKGMPPDATNMHDFDETLTKTPKSNPKYESSGPITIGDAYCGYASHQQKFTEKIMGVLKKPQLCCGHDSREEIEGGSCNSMTGVNENVNFGYPIRVQGCVDLESMGLEPENIARVVPGRILVLRFFPSTDMKLIAVGNKFGNVGFWDFDAENADGDGIYLYRPHPGPVSGIVIQPFSISKVYTSCYDGFIRLMDVEKEIFDLVYSSDHAIFSISQRTNDTKSLYFSEGHGVLNIWDERAGKSSASWILHEDRINTIDFNSENTDIMATSSTDGTACIWDLRNIDADKPKCLKMVNRKRAVHSAYFSPSGSYLATTRDLGVLALALVVQVFLECIDDNVGLLTGANFEDITMINHNNKTGRWISSFRAIWGWDDSHLFIGNMKRGVDVISTARRVCVATLQSPNLSAIPCRFDTHPYQIGMLAGATSGGQVYTWTTT</sequence>
<evidence type="ECO:0000256" key="2">
    <source>
        <dbReference type="ARBA" id="ARBA00005434"/>
    </source>
</evidence>
<keyword evidence="4 8" id="KW-0853">WD repeat</keyword>
<dbReference type="InterPro" id="IPR019775">
    <property type="entry name" value="WD40_repeat_CS"/>
</dbReference>
<dbReference type="EMBL" id="SDRB02006314">
    <property type="protein sequence ID" value="THG12838.1"/>
    <property type="molecule type" value="Genomic_DNA"/>
</dbReference>
<dbReference type="PROSITE" id="PS50082">
    <property type="entry name" value="WD_REPEATS_2"/>
    <property type="match status" value="1"/>
</dbReference>
<evidence type="ECO:0000256" key="7">
    <source>
        <dbReference type="ARBA" id="ARBA00023125"/>
    </source>
</evidence>
<accession>A0A4S4E9M6</accession>
<evidence type="ECO:0000313" key="11">
    <source>
        <dbReference type="Proteomes" id="UP000306102"/>
    </source>
</evidence>
<evidence type="ECO:0000256" key="8">
    <source>
        <dbReference type="PROSITE-ProRule" id="PRU00221"/>
    </source>
</evidence>
<dbReference type="InterPro" id="IPR015943">
    <property type="entry name" value="WD40/YVTN_repeat-like_dom_sf"/>
</dbReference>
<keyword evidence="6" id="KW-0227">DNA damage</keyword>
<dbReference type="PROSITE" id="PS00678">
    <property type="entry name" value="WD_REPEATS_1"/>
    <property type="match status" value="1"/>
</dbReference>
<dbReference type="GO" id="GO:0005634">
    <property type="term" value="C:nucleus"/>
    <property type="evidence" value="ECO:0007669"/>
    <property type="project" value="TreeGrafter"/>
</dbReference>
<dbReference type="InterPro" id="IPR036322">
    <property type="entry name" value="WD40_repeat_dom_sf"/>
</dbReference>
<comment type="caution">
    <text evidence="10">The sequence shown here is derived from an EMBL/GenBank/DDBJ whole genome shotgun (WGS) entry which is preliminary data.</text>
</comment>
<evidence type="ECO:0000256" key="6">
    <source>
        <dbReference type="ARBA" id="ARBA00022763"/>
    </source>
</evidence>
<protein>
    <recommendedName>
        <fullName evidence="3">WD repeat-containing protein 76</fullName>
    </recommendedName>
</protein>
<keyword evidence="11" id="KW-1185">Reference proteome</keyword>
<dbReference type="SUPFAM" id="SSF50978">
    <property type="entry name" value="WD40 repeat-like"/>
    <property type="match status" value="1"/>
</dbReference>
<feature type="repeat" description="WD" evidence="8">
    <location>
        <begin position="321"/>
        <end position="354"/>
    </location>
</feature>
<feature type="compositionally biased region" description="Polar residues" evidence="9">
    <location>
        <begin position="91"/>
        <end position="100"/>
    </location>
</feature>
<dbReference type="AlphaFoldDB" id="A0A4S4E9M6"/>
<dbReference type="SMART" id="SM00320">
    <property type="entry name" value="WD40"/>
    <property type="match status" value="2"/>
</dbReference>
<comment type="function">
    <text evidence="1">Specifically binds 5-hydroxymethylcytosine (5hmC), suggesting that it acts as a specific reader of 5hmC.</text>
</comment>
<dbReference type="Proteomes" id="UP000306102">
    <property type="component" value="Unassembled WGS sequence"/>
</dbReference>
<dbReference type="InterPro" id="IPR050853">
    <property type="entry name" value="WD_repeat_DNA-damage-binding"/>
</dbReference>
<name>A0A4S4E9M6_CAMSN</name>
<evidence type="ECO:0000256" key="1">
    <source>
        <dbReference type="ARBA" id="ARBA00002530"/>
    </source>
</evidence>
<dbReference type="FunFam" id="2.130.10.10:FF:000180">
    <property type="entry name" value="WD repeat-containing protein 76"/>
    <property type="match status" value="1"/>
</dbReference>